<reference evidence="2" key="2">
    <citation type="journal article" date="2017" name="J. Med. Entomol.">
        <title>Transcriptome Analysis of the Triatoma infestans (Hemiptera: Reduviidae) Integument.</title>
        <authorList>
            <person name="Calderon-Fernandez G.M."/>
            <person name="Moriconi D.E."/>
            <person name="Dulbecco A.B."/>
            <person name="Juarez M.P."/>
        </authorList>
    </citation>
    <scope>NUCLEOTIDE SEQUENCE</scope>
    <source>
        <strain evidence="2">Int1</strain>
        <tissue evidence="2">Integument</tissue>
    </source>
</reference>
<feature type="region of interest" description="Disordered" evidence="1">
    <location>
        <begin position="152"/>
        <end position="177"/>
    </location>
</feature>
<dbReference type="AlphaFoldDB" id="A0A170UCR4"/>
<feature type="non-terminal residue" evidence="2">
    <location>
        <position position="177"/>
    </location>
</feature>
<proteinExistence type="predicted"/>
<feature type="non-terminal residue" evidence="2">
    <location>
        <position position="1"/>
    </location>
</feature>
<feature type="compositionally biased region" description="Basic and acidic residues" evidence="1">
    <location>
        <begin position="161"/>
        <end position="177"/>
    </location>
</feature>
<evidence type="ECO:0000313" key="2">
    <source>
        <dbReference type="EMBL" id="JAR95776.1"/>
    </source>
</evidence>
<dbReference type="EMBL" id="GEMB01007663">
    <property type="protein sequence ID" value="JAR95776.1"/>
    <property type="molecule type" value="Transcribed_RNA"/>
</dbReference>
<name>A0A170UCR4_TRIIF</name>
<reference evidence="2" key="1">
    <citation type="submission" date="2016-04" db="EMBL/GenBank/DDBJ databases">
        <authorList>
            <person name="Calderon-Fernandez G.M.Sr."/>
        </authorList>
    </citation>
    <scope>NUCLEOTIDE SEQUENCE</scope>
    <source>
        <strain evidence="2">Int1</strain>
        <tissue evidence="2">Integument</tissue>
    </source>
</reference>
<protein>
    <submittedName>
        <fullName evidence="2">Uncharacterized protein</fullName>
    </submittedName>
</protein>
<sequence length="177" mass="21284">KMIFSQAQPIKELQILIVHKVADNFVSLKEQTITIRKLNTFTYKDLVLAIKKGDSTLRDRNTFRFYVRYGRCKFFEIFDYVSLNAAFKMLEDLKINYIYMLRQDHLFWDHEDAEIYRPRKFDPMMIFAYWPNFVMRPNVTQFQPPHYPVLPQPPRISQLPKKVEEEPVKKGKGKTQE</sequence>
<accession>A0A170UCR4</accession>
<evidence type="ECO:0000256" key="1">
    <source>
        <dbReference type="SAM" id="MobiDB-lite"/>
    </source>
</evidence>
<organism evidence="2">
    <name type="scientific">Triatoma infestans</name>
    <name type="common">Assassin bug</name>
    <dbReference type="NCBI Taxonomy" id="30076"/>
    <lineage>
        <taxon>Eukaryota</taxon>
        <taxon>Metazoa</taxon>
        <taxon>Ecdysozoa</taxon>
        <taxon>Arthropoda</taxon>
        <taxon>Hexapoda</taxon>
        <taxon>Insecta</taxon>
        <taxon>Pterygota</taxon>
        <taxon>Neoptera</taxon>
        <taxon>Paraneoptera</taxon>
        <taxon>Hemiptera</taxon>
        <taxon>Heteroptera</taxon>
        <taxon>Panheteroptera</taxon>
        <taxon>Cimicomorpha</taxon>
        <taxon>Reduviidae</taxon>
        <taxon>Triatominae</taxon>
        <taxon>Triatoma</taxon>
    </lineage>
</organism>